<evidence type="ECO:0000313" key="2">
    <source>
        <dbReference type="Proteomes" id="UP000724584"/>
    </source>
</evidence>
<comment type="caution">
    <text evidence="1">The sequence shown here is derived from an EMBL/GenBank/DDBJ whole genome shotgun (WGS) entry which is preliminary data.</text>
</comment>
<dbReference type="Proteomes" id="UP000724584">
    <property type="component" value="Unassembled WGS sequence"/>
</dbReference>
<evidence type="ECO:0000313" key="1">
    <source>
        <dbReference type="EMBL" id="KAH6628073.1"/>
    </source>
</evidence>
<protein>
    <submittedName>
        <fullName evidence="1">Uncharacterized protein</fullName>
    </submittedName>
</protein>
<organism evidence="1 2">
    <name type="scientific">Chaetomium tenue</name>
    <dbReference type="NCBI Taxonomy" id="1854479"/>
    <lineage>
        <taxon>Eukaryota</taxon>
        <taxon>Fungi</taxon>
        <taxon>Dikarya</taxon>
        <taxon>Ascomycota</taxon>
        <taxon>Pezizomycotina</taxon>
        <taxon>Sordariomycetes</taxon>
        <taxon>Sordariomycetidae</taxon>
        <taxon>Sordariales</taxon>
        <taxon>Chaetomiaceae</taxon>
        <taxon>Chaetomium</taxon>
    </lineage>
</organism>
<reference evidence="1 2" key="1">
    <citation type="journal article" date="2021" name="Nat. Commun.">
        <title>Genetic determinants of endophytism in the Arabidopsis root mycobiome.</title>
        <authorList>
            <person name="Mesny F."/>
            <person name="Miyauchi S."/>
            <person name="Thiergart T."/>
            <person name="Pickel B."/>
            <person name="Atanasova L."/>
            <person name="Karlsson M."/>
            <person name="Huettel B."/>
            <person name="Barry K.W."/>
            <person name="Haridas S."/>
            <person name="Chen C."/>
            <person name="Bauer D."/>
            <person name="Andreopoulos W."/>
            <person name="Pangilinan J."/>
            <person name="LaButti K."/>
            <person name="Riley R."/>
            <person name="Lipzen A."/>
            <person name="Clum A."/>
            <person name="Drula E."/>
            <person name="Henrissat B."/>
            <person name="Kohler A."/>
            <person name="Grigoriev I.V."/>
            <person name="Martin F.M."/>
            <person name="Hacquard S."/>
        </authorList>
    </citation>
    <scope>NUCLEOTIDE SEQUENCE [LARGE SCALE GENOMIC DNA]</scope>
    <source>
        <strain evidence="1 2">MPI-SDFR-AT-0079</strain>
    </source>
</reference>
<proteinExistence type="predicted"/>
<gene>
    <name evidence="1" type="ORF">F5144DRAFT_577910</name>
</gene>
<dbReference type="EMBL" id="JAGIZQ010000005">
    <property type="protein sequence ID" value="KAH6628073.1"/>
    <property type="molecule type" value="Genomic_DNA"/>
</dbReference>
<keyword evidence="2" id="KW-1185">Reference proteome</keyword>
<name>A0ACB7P2W2_9PEZI</name>
<accession>A0ACB7P2W2</accession>
<sequence>MEKYVGVSFGDACFLYLGRVDGPSSIIPSVPDLYFLYSPSPPECLMFLSHLLPISFLSPWLRSVSQGHRRYKSLVACTMVKNHRLHSAACMIPIDNAFQFNFLRTGTRLKDKSGLAPHVKSTAPSTTITVLILIAGLALSVNQTLVLVWPSVLETWMGETVTSLEAYPRPTLVRELNGISAGWMCLVIVAPVDFMIRLLVLAL</sequence>